<dbReference type="Proteomes" id="UP000318733">
    <property type="component" value="Unassembled WGS sequence"/>
</dbReference>
<dbReference type="Pfam" id="PF12385">
    <property type="entry name" value="Peptidase_C70"/>
    <property type="match status" value="1"/>
</dbReference>
<comment type="caution">
    <text evidence="1">The sequence shown here is derived from an EMBL/GenBank/DDBJ whole genome shotgun (WGS) entry which is preliminary data.</text>
</comment>
<name>A0A556MKP4_9SPHI</name>
<dbReference type="InterPro" id="IPR022118">
    <property type="entry name" value="Peptidase_C70_AvrRpt2"/>
</dbReference>
<sequence length="188" mass="20855">MKQFRTLFYAVTLIFVSGCCTPDPNVGSQNLTVVGQQQSNWCWAASGQMAMGFFGVTVQQCDEANKQFGLSNCCNSPTPAACNNGGWPEFDKYGFTADHTSDAPLSWEQIKSQISCHGAPFCFSWHWSGGGGHMMVISAYSVFNNVNYVYLRDPEPVGQGSSRWVTYDAYVNGPGYTHWDDYYNIAKK</sequence>
<dbReference type="OrthoDB" id="5148996at2"/>
<protein>
    <recommendedName>
        <fullName evidence="3">Peptidase C39-like domain-containing protein</fullName>
    </recommendedName>
</protein>
<dbReference type="AlphaFoldDB" id="A0A556MKP4"/>
<evidence type="ECO:0000313" key="1">
    <source>
        <dbReference type="EMBL" id="TSJ40501.1"/>
    </source>
</evidence>
<reference evidence="1 2" key="1">
    <citation type="submission" date="2019-07" db="EMBL/GenBank/DDBJ databases">
        <authorList>
            <person name="Huq M.A."/>
        </authorList>
    </citation>
    <scope>NUCLEOTIDE SEQUENCE [LARGE SCALE GENOMIC DNA]</scope>
    <source>
        <strain evidence="1 2">MAH-19</strain>
    </source>
</reference>
<dbReference type="EMBL" id="VLPK01000002">
    <property type="protein sequence ID" value="TSJ40501.1"/>
    <property type="molecule type" value="Genomic_DNA"/>
</dbReference>
<dbReference type="PROSITE" id="PS51257">
    <property type="entry name" value="PROKAR_LIPOPROTEIN"/>
    <property type="match status" value="1"/>
</dbReference>
<organism evidence="1 2">
    <name type="scientific">Mucilaginibacter corticis</name>
    <dbReference type="NCBI Taxonomy" id="2597670"/>
    <lineage>
        <taxon>Bacteria</taxon>
        <taxon>Pseudomonadati</taxon>
        <taxon>Bacteroidota</taxon>
        <taxon>Sphingobacteriia</taxon>
        <taxon>Sphingobacteriales</taxon>
        <taxon>Sphingobacteriaceae</taxon>
        <taxon>Mucilaginibacter</taxon>
    </lineage>
</organism>
<evidence type="ECO:0008006" key="3">
    <source>
        <dbReference type="Google" id="ProtNLM"/>
    </source>
</evidence>
<dbReference type="RefSeq" id="WP_144248539.1">
    <property type="nucleotide sequence ID" value="NZ_VLPK01000002.1"/>
</dbReference>
<evidence type="ECO:0000313" key="2">
    <source>
        <dbReference type="Proteomes" id="UP000318733"/>
    </source>
</evidence>
<gene>
    <name evidence="1" type="ORF">FO440_12155</name>
</gene>
<dbReference type="Gene3D" id="3.90.70.10">
    <property type="entry name" value="Cysteine proteinases"/>
    <property type="match status" value="1"/>
</dbReference>
<keyword evidence="2" id="KW-1185">Reference proteome</keyword>
<accession>A0A556MKP4</accession>
<proteinExistence type="predicted"/>